<dbReference type="PANTHER" id="PTHR11085:SF10">
    <property type="entry name" value="NAD-DEPENDENT PROTEIN DEACYLASE SIRTUIN-5, MITOCHONDRIAL-RELATED"/>
    <property type="match status" value="1"/>
</dbReference>
<dbReference type="Pfam" id="PF02146">
    <property type="entry name" value="SIR2"/>
    <property type="match status" value="1"/>
</dbReference>
<keyword evidence="4" id="KW-0479">Metal-binding</keyword>
<dbReference type="CDD" id="cd01407">
    <property type="entry name" value="SIR2-fam"/>
    <property type="match status" value="1"/>
</dbReference>
<dbReference type="InterPro" id="IPR026591">
    <property type="entry name" value="Sirtuin_cat_small_dom_sf"/>
</dbReference>
<keyword evidence="4" id="KW-0862">Zinc</keyword>
<dbReference type="SUPFAM" id="SSF52467">
    <property type="entry name" value="DHS-like NAD/FAD-binding domain"/>
    <property type="match status" value="1"/>
</dbReference>
<evidence type="ECO:0000256" key="2">
    <source>
        <dbReference type="ARBA" id="ARBA00022679"/>
    </source>
</evidence>
<dbReference type="InterPro" id="IPR050134">
    <property type="entry name" value="NAD-dep_sirtuin_deacylases"/>
</dbReference>
<evidence type="ECO:0000259" key="5">
    <source>
        <dbReference type="PROSITE" id="PS50305"/>
    </source>
</evidence>
<dbReference type="Gene3D" id="3.40.50.1220">
    <property type="entry name" value="TPP-binding domain"/>
    <property type="match status" value="1"/>
</dbReference>
<protein>
    <recommendedName>
        <fullName evidence="1">protein acetyllysine N-acetyltransferase</fullName>
        <ecNumber evidence="1">2.3.1.286</ecNumber>
    </recommendedName>
</protein>
<evidence type="ECO:0000256" key="4">
    <source>
        <dbReference type="PROSITE-ProRule" id="PRU00236"/>
    </source>
</evidence>
<feature type="binding site" evidence="4">
    <location>
        <position position="130"/>
    </location>
    <ligand>
        <name>Zn(2+)</name>
        <dbReference type="ChEBI" id="CHEBI:29105"/>
    </ligand>
</feature>
<comment type="caution">
    <text evidence="6">The sequence shown here is derived from an EMBL/GenBank/DDBJ whole genome shotgun (WGS) entry which is preliminary data.</text>
</comment>
<dbReference type="PROSITE" id="PS50305">
    <property type="entry name" value="SIRTUIN"/>
    <property type="match status" value="1"/>
</dbReference>
<name>A0A932GPI6_UNCTE</name>
<dbReference type="EMBL" id="JACPSX010000148">
    <property type="protein sequence ID" value="MBI3014946.1"/>
    <property type="molecule type" value="Genomic_DNA"/>
</dbReference>
<dbReference type="EC" id="2.3.1.286" evidence="1"/>
<accession>A0A932GPI6</accession>
<feature type="binding site" evidence="4">
    <location>
        <position position="152"/>
    </location>
    <ligand>
        <name>Zn(2+)</name>
        <dbReference type="ChEBI" id="CHEBI:29105"/>
    </ligand>
</feature>
<dbReference type="PANTHER" id="PTHR11085">
    <property type="entry name" value="NAD-DEPENDENT PROTEIN DEACYLASE SIRTUIN-5, MITOCHONDRIAL-RELATED"/>
    <property type="match status" value="1"/>
</dbReference>
<dbReference type="AlphaFoldDB" id="A0A932GPI6"/>
<proteinExistence type="predicted"/>
<sequence length="250" mass="27957">MTLQDFASGLKACRDVVFFTGAGISTESGVPDFRSPGGIWTRYTPVYYSDFLDSEAARIQYWKMKKETNELYKNVKPNIGHYSIAEFEKRGQLLGLITQNVDGLHQMAGVSEEKIVELHGTDRKVTCLQCGKEFEPNAIYERIVGDFRPPICDACGGYLKPATISFGQQMPLRAMQRAQEWSEAAKVFIVVGSSLVVQPAASFPVIAKQSGALLAIINRDDTPLDSLADYRWDREIGEFFEQLNPLMRLA</sequence>
<dbReference type="GO" id="GO:0046872">
    <property type="term" value="F:metal ion binding"/>
    <property type="evidence" value="ECO:0007669"/>
    <property type="project" value="UniProtKB-KW"/>
</dbReference>
<dbReference type="Gene3D" id="3.30.1600.10">
    <property type="entry name" value="SIR2/SIRT2 'Small Domain"/>
    <property type="match status" value="1"/>
</dbReference>
<evidence type="ECO:0000313" key="7">
    <source>
        <dbReference type="Proteomes" id="UP000741360"/>
    </source>
</evidence>
<keyword evidence="2" id="KW-0808">Transferase</keyword>
<dbReference type="Proteomes" id="UP000741360">
    <property type="component" value="Unassembled WGS sequence"/>
</dbReference>
<dbReference type="GO" id="GO:0070403">
    <property type="term" value="F:NAD+ binding"/>
    <property type="evidence" value="ECO:0007669"/>
    <property type="project" value="InterPro"/>
</dbReference>
<feature type="binding site" evidence="4">
    <location>
        <position position="127"/>
    </location>
    <ligand>
        <name>Zn(2+)</name>
        <dbReference type="ChEBI" id="CHEBI:29105"/>
    </ligand>
</feature>
<feature type="binding site" evidence="4">
    <location>
        <position position="155"/>
    </location>
    <ligand>
        <name>Zn(2+)</name>
        <dbReference type="ChEBI" id="CHEBI:29105"/>
    </ligand>
</feature>
<dbReference type="InterPro" id="IPR026590">
    <property type="entry name" value="Ssirtuin_cat_dom"/>
</dbReference>
<dbReference type="InterPro" id="IPR003000">
    <property type="entry name" value="Sirtuin"/>
</dbReference>
<organism evidence="6 7">
    <name type="scientific">Tectimicrobiota bacterium</name>
    <dbReference type="NCBI Taxonomy" id="2528274"/>
    <lineage>
        <taxon>Bacteria</taxon>
        <taxon>Pseudomonadati</taxon>
        <taxon>Nitrospinota/Tectimicrobiota group</taxon>
        <taxon>Candidatus Tectimicrobiota</taxon>
    </lineage>
</organism>
<evidence type="ECO:0000256" key="1">
    <source>
        <dbReference type="ARBA" id="ARBA00012928"/>
    </source>
</evidence>
<feature type="active site" description="Proton acceptor" evidence="4">
    <location>
        <position position="119"/>
    </location>
</feature>
<dbReference type="InterPro" id="IPR029035">
    <property type="entry name" value="DHS-like_NAD/FAD-binding_dom"/>
</dbReference>
<feature type="domain" description="Deacetylase sirtuin-type" evidence="5">
    <location>
        <begin position="1"/>
        <end position="250"/>
    </location>
</feature>
<gene>
    <name evidence="6" type="ORF">HYY65_07810</name>
</gene>
<evidence type="ECO:0000256" key="3">
    <source>
        <dbReference type="ARBA" id="ARBA00023027"/>
    </source>
</evidence>
<keyword evidence="3" id="KW-0520">NAD</keyword>
<dbReference type="GO" id="GO:0017136">
    <property type="term" value="F:histone deacetylase activity, NAD-dependent"/>
    <property type="evidence" value="ECO:0007669"/>
    <property type="project" value="TreeGrafter"/>
</dbReference>
<evidence type="ECO:0000313" key="6">
    <source>
        <dbReference type="EMBL" id="MBI3014946.1"/>
    </source>
</evidence>
<reference evidence="6" key="1">
    <citation type="submission" date="2020-07" db="EMBL/GenBank/DDBJ databases">
        <title>Huge and variable diversity of episymbiotic CPR bacteria and DPANN archaea in groundwater ecosystems.</title>
        <authorList>
            <person name="He C.Y."/>
            <person name="Keren R."/>
            <person name="Whittaker M."/>
            <person name="Farag I.F."/>
            <person name="Doudna J."/>
            <person name="Cate J.H.D."/>
            <person name="Banfield J.F."/>
        </authorList>
    </citation>
    <scope>NUCLEOTIDE SEQUENCE</scope>
    <source>
        <strain evidence="6">NC_groundwater_717_Ag_S-0.2um_59_8</strain>
    </source>
</reference>